<dbReference type="AlphaFoldDB" id="A0A540LQA5"/>
<sequence>MIRGLVLSVVVVLLLLLQSNNNASALSEEYKTYIIQMDYESSSATLASFPSG</sequence>
<name>A0A540LQA5_MALBA</name>
<comment type="caution">
    <text evidence="2">The sequence shown here is derived from an EMBL/GenBank/DDBJ whole genome shotgun (WGS) entry which is preliminary data.</text>
</comment>
<keyword evidence="1" id="KW-0732">Signal</keyword>
<feature type="signal peptide" evidence="1">
    <location>
        <begin position="1"/>
        <end position="25"/>
    </location>
</feature>
<protein>
    <submittedName>
        <fullName evidence="2">Uncharacterized protein</fullName>
    </submittedName>
</protein>
<proteinExistence type="predicted"/>
<evidence type="ECO:0000256" key="1">
    <source>
        <dbReference type="SAM" id="SignalP"/>
    </source>
</evidence>
<reference evidence="2 3" key="1">
    <citation type="journal article" date="2019" name="G3 (Bethesda)">
        <title>Sequencing of a Wild Apple (Malus baccata) Genome Unravels the Differences Between Cultivated and Wild Apple Species Regarding Disease Resistance and Cold Tolerance.</title>
        <authorList>
            <person name="Chen X."/>
        </authorList>
    </citation>
    <scope>NUCLEOTIDE SEQUENCE [LARGE SCALE GENOMIC DNA]</scope>
    <source>
        <strain evidence="3">cv. Shandingzi</strain>
        <tissue evidence="2">Leaves</tissue>
    </source>
</reference>
<accession>A0A540LQA5</accession>
<feature type="chain" id="PRO_5021753715" evidence="1">
    <location>
        <begin position="26"/>
        <end position="52"/>
    </location>
</feature>
<keyword evidence="3" id="KW-1185">Reference proteome</keyword>
<organism evidence="2 3">
    <name type="scientific">Malus baccata</name>
    <name type="common">Siberian crab apple</name>
    <name type="synonym">Pyrus baccata</name>
    <dbReference type="NCBI Taxonomy" id="106549"/>
    <lineage>
        <taxon>Eukaryota</taxon>
        <taxon>Viridiplantae</taxon>
        <taxon>Streptophyta</taxon>
        <taxon>Embryophyta</taxon>
        <taxon>Tracheophyta</taxon>
        <taxon>Spermatophyta</taxon>
        <taxon>Magnoliopsida</taxon>
        <taxon>eudicotyledons</taxon>
        <taxon>Gunneridae</taxon>
        <taxon>Pentapetalae</taxon>
        <taxon>rosids</taxon>
        <taxon>fabids</taxon>
        <taxon>Rosales</taxon>
        <taxon>Rosaceae</taxon>
        <taxon>Amygdaloideae</taxon>
        <taxon>Maleae</taxon>
        <taxon>Malus</taxon>
    </lineage>
</organism>
<evidence type="ECO:0000313" key="3">
    <source>
        <dbReference type="Proteomes" id="UP000315295"/>
    </source>
</evidence>
<dbReference type="EMBL" id="VIEB01000503">
    <property type="protein sequence ID" value="TQD88681.1"/>
    <property type="molecule type" value="Genomic_DNA"/>
</dbReference>
<evidence type="ECO:0000313" key="2">
    <source>
        <dbReference type="EMBL" id="TQD88681.1"/>
    </source>
</evidence>
<dbReference type="Proteomes" id="UP000315295">
    <property type="component" value="Unassembled WGS sequence"/>
</dbReference>
<gene>
    <name evidence="2" type="ORF">C1H46_025755</name>
</gene>